<sequence length="250" mass="28133">MQPSNDFFKELILRERQATEAMLQANERFGLANRNGETELSVVDHHPGDVASDLYEREKDVAYLSDAYQYLEEIDRALGKIERGTYGFCEWCGAPIEAERLMIVPTARYCIVHQNAFEQSRAIDEARHAANPARPVEEGGVYGLSYPEGDEKKEAAATDGEDIWQMVEHYGTSDTPSTYGRGEMDFTDTAIEVGEPVGYVDPIEGFLATDLSGRAQHAFFVRSPAYEDYTAHLDAFGEDRWPFADEHVED</sequence>
<keyword evidence="2" id="KW-0863">Zinc-finger</keyword>
<comment type="caution">
    <text evidence="6">The sequence shown here is derived from an EMBL/GenBank/DDBJ whole genome shotgun (WGS) entry which is preliminary data.</text>
</comment>
<evidence type="ECO:0000313" key="6">
    <source>
        <dbReference type="EMBL" id="PTQ57089.1"/>
    </source>
</evidence>
<accession>A0A2R6Y332</accession>
<dbReference type="AlphaFoldDB" id="A0A2R6Y332"/>
<feature type="zinc finger region" description="dksA C4-type" evidence="4">
    <location>
        <begin position="89"/>
        <end position="113"/>
    </location>
</feature>
<gene>
    <name evidence="6" type="ORF">BSOLF_2240</name>
</gene>
<dbReference type="EMBL" id="PEBX01000013">
    <property type="protein sequence ID" value="PTQ57089.1"/>
    <property type="molecule type" value="Genomic_DNA"/>
</dbReference>
<dbReference type="SUPFAM" id="SSF57716">
    <property type="entry name" value="Glucocorticoid receptor-like (DNA-binding domain)"/>
    <property type="match status" value="1"/>
</dbReference>
<evidence type="ECO:0000259" key="5">
    <source>
        <dbReference type="Pfam" id="PF01258"/>
    </source>
</evidence>
<protein>
    <submittedName>
        <fullName evidence="6">DnaK suppressor protein</fullName>
    </submittedName>
</protein>
<evidence type="ECO:0000313" key="7">
    <source>
        <dbReference type="Proteomes" id="UP000244338"/>
    </source>
</evidence>
<dbReference type="SUPFAM" id="SSF109635">
    <property type="entry name" value="DnaK suppressor protein DksA, alpha-hairpin domain"/>
    <property type="match status" value="1"/>
</dbReference>
<evidence type="ECO:0000256" key="4">
    <source>
        <dbReference type="PROSITE-ProRule" id="PRU00510"/>
    </source>
</evidence>
<dbReference type="Pfam" id="PF01258">
    <property type="entry name" value="zf-dskA_traR"/>
    <property type="match status" value="1"/>
</dbReference>
<keyword evidence="3" id="KW-0862">Zinc</keyword>
<keyword evidence="1" id="KW-0479">Metal-binding</keyword>
<organism evidence="6 7">
    <name type="scientific">Candidatus Carbonibacillus altaicus</name>
    <dbReference type="NCBI Taxonomy" id="2163959"/>
    <lineage>
        <taxon>Bacteria</taxon>
        <taxon>Bacillati</taxon>
        <taxon>Bacillota</taxon>
        <taxon>Bacilli</taxon>
        <taxon>Bacillales</taxon>
        <taxon>Candidatus Carbonibacillus</taxon>
    </lineage>
</organism>
<dbReference type="PANTHER" id="PTHR33823:SF4">
    <property type="entry name" value="GENERAL STRESS PROTEIN 16O"/>
    <property type="match status" value="1"/>
</dbReference>
<dbReference type="InterPro" id="IPR037187">
    <property type="entry name" value="DnaK_N"/>
</dbReference>
<feature type="domain" description="Zinc finger DksA/TraR C4-type" evidence="5">
    <location>
        <begin position="84"/>
        <end position="112"/>
    </location>
</feature>
<dbReference type="GO" id="GO:0008270">
    <property type="term" value="F:zinc ion binding"/>
    <property type="evidence" value="ECO:0007669"/>
    <property type="project" value="UniProtKB-KW"/>
</dbReference>
<dbReference type="PROSITE" id="PS51128">
    <property type="entry name" value="ZF_DKSA_2"/>
    <property type="match status" value="1"/>
</dbReference>
<dbReference type="Proteomes" id="UP000244338">
    <property type="component" value="Unassembled WGS sequence"/>
</dbReference>
<dbReference type="PANTHER" id="PTHR33823">
    <property type="entry name" value="RNA POLYMERASE-BINDING TRANSCRIPTION FACTOR DKSA-RELATED"/>
    <property type="match status" value="1"/>
</dbReference>
<dbReference type="Gene3D" id="1.20.120.910">
    <property type="entry name" value="DksA, coiled-coil domain"/>
    <property type="match status" value="1"/>
</dbReference>
<name>A0A2R6Y332_9BACL</name>
<evidence type="ECO:0000256" key="2">
    <source>
        <dbReference type="ARBA" id="ARBA00022771"/>
    </source>
</evidence>
<proteinExistence type="predicted"/>
<reference evidence="7" key="1">
    <citation type="journal article" date="2018" name="Sci. Rep.">
        <title>Lignite coal burning seam in the remote Altai Mountains harbors a hydrogen-driven thermophilic microbial community.</title>
        <authorList>
            <person name="Kadnikov V.V."/>
            <person name="Mardanov A.V."/>
            <person name="Ivasenko D.A."/>
            <person name="Antsiferov D.V."/>
            <person name="Beletsky A.V."/>
            <person name="Karnachuk O.V."/>
            <person name="Ravin N.V."/>
        </authorList>
    </citation>
    <scope>NUCLEOTIDE SEQUENCE [LARGE SCALE GENOMIC DNA]</scope>
</reference>
<dbReference type="InterPro" id="IPR000962">
    <property type="entry name" value="Znf_DskA_TraR"/>
</dbReference>
<evidence type="ECO:0000256" key="3">
    <source>
        <dbReference type="ARBA" id="ARBA00022833"/>
    </source>
</evidence>
<evidence type="ECO:0000256" key="1">
    <source>
        <dbReference type="ARBA" id="ARBA00022723"/>
    </source>
</evidence>